<protein>
    <submittedName>
        <fullName evidence="2">Uncharacterized protein</fullName>
    </submittedName>
</protein>
<evidence type="ECO:0000313" key="2">
    <source>
        <dbReference type="EMBL" id="KAJ7738222.1"/>
    </source>
</evidence>
<evidence type="ECO:0000313" key="3">
    <source>
        <dbReference type="Proteomes" id="UP001215280"/>
    </source>
</evidence>
<sequence length="278" mass="30273">MPLNYSVDRNDSRRRVSPWAVAKAPKVVTSFFAFGVPQGPHFCVALPKAVLVTSTPSNIVPAPIFNQLKVMGGEREADRSSVLTEPGIGPPNDEQVLGPSPCSDPEICRKRGSADAGRYCQVDMSHQQKRMFGSAEHVAENDDLASKKTGSKMHLKRTHSVLESETEKHLMSRKFRLPENNNVGVAATVAESNAFGQTLSYAEIMTFGTTEITTENSCFGCRQNSSQKLLFRLEPKVRLKVTLSGQPKVSGRWRQLAAANCGSAAAAEQQCNILIIGL</sequence>
<reference evidence="2" key="1">
    <citation type="submission" date="2023-03" db="EMBL/GenBank/DDBJ databases">
        <title>Massive genome expansion in bonnet fungi (Mycena s.s.) driven by repeated elements and novel gene families across ecological guilds.</title>
        <authorList>
            <consortium name="Lawrence Berkeley National Laboratory"/>
            <person name="Harder C.B."/>
            <person name="Miyauchi S."/>
            <person name="Viragh M."/>
            <person name="Kuo A."/>
            <person name="Thoen E."/>
            <person name="Andreopoulos B."/>
            <person name="Lu D."/>
            <person name="Skrede I."/>
            <person name="Drula E."/>
            <person name="Henrissat B."/>
            <person name="Morin E."/>
            <person name="Kohler A."/>
            <person name="Barry K."/>
            <person name="LaButti K."/>
            <person name="Morin E."/>
            <person name="Salamov A."/>
            <person name="Lipzen A."/>
            <person name="Mereny Z."/>
            <person name="Hegedus B."/>
            <person name="Baldrian P."/>
            <person name="Stursova M."/>
            <person name="Weitz H."/>
            <person name="Taylor A."/>
            <person name="Grigoriev I.V."/>
            <person name="Nagy L.G."/>
            <person name="Martin F."/>
            <person name="Kauserud H."/>
        </authorList>
    </citation>
    <scope>NUCLEOTIDE SEQUENCE</scope>
    <source>
        <strain evidence="2">CBHHK188m</strain>
    </source>
</reference>
<comment type="caution">
    <text evidence="2">The sequence shown here is derived from an EMBL/GenBank/DDBJ whole genome shotgun (WGS) entry which is preliminary data.</text>
</comment>
<organism evidence="2 3">
    <name type="scientific">Mycena maculata</name>
    <dbReference type="NCBI Taxonomy" id="230809"/>
    <lineage>
        <taxon>Eukaryota</taxon>
        <taxon>Fungi</taxon>
        <taxon>Dikarya</taxon>
        <taxon>Basidiomycota</taxon>
        <taxon>Agaricomycotina</taxon>
        <taxon>Agaricomycetes</taxon>
        <taxon>Agaricomycetidae</taxon>
        <taxon>Agaricales</taxon>
        <taxon>Marasmiineae</taxon>
        <taxon>Mycenaceae</taxon>
        <taxon>Mycena</taxon>
    </lineage>
</organism>
<evidence type="ECO:0000256" key="1">
    <source>
        <dbReference type="SAM" id="MobiDB-lite"/>
    </source>
</evidence>
<keyword evidence="3" id="KW-1185">Reference proteome</keyword>
<dbReference type="EMBL" id="JARJLG010000138">
    <property type="protein sequence ID" value="KAJ7738222.1"/>
    <property type="molecule type" value="Genomic_DNA"/>
</dbReference>
<feature type="region of interest" description="Disordered" evidence="1">
    <location>
        <begin position="81"/>
        <end position="101"/>
    </location>
</feature>
<name>A0AAD7I9P0_9AGAR</name>
<dbReference type="AlphaFoldDB" id="A0AAD7I9P0"/>
<proteinExistence type="predicted"/>
<accession>A0AAD7I9P0</accession>
<gene>
    <name evidence="2" type="ORF">DFH07DRAFT_779044</name>
</gene>
<dbReference type="Proteomes" id="UP001215280">
    <property type="component" value="Unassembled WGS sequence"/>
</dbReference>